<dbReference type="InterPro" id="IPR036705">
    <property type="entry name" value="Ribosyl_crysJ1_sf"/>
</dbReference>
<reference evidence="1" key="1">
    <citation type="submission" date="2024-07" db="EMBL/GenBank/DDBJ databases">
        <authorList>
            <person name="Kim Y.J."/>
            <person name="Jeong J.Y."/>
        </authorList>
    </citation>
    <scope>NUCLEOTIDE SEQUENCE</scope>
    <source>
        <strain evidence="1">GIHE-MW2</strain>
    </source>
</reference>
<dbReference type="AlphaFoldDB" id="A0AAU8JAP4"/>
<sequence length="295" mass="32927">MAYSLLNRFRGTFMGVAIAESHDGILDFAARDSLIMMESAKSLIRCGGMDLRDWLPHQIATESGGISLATRLLALLPIILFYHEDEYWLEKQLKNAMNHLPAGQFKEADIMVIGWAIAHVLTKKRSAKTTINDLIKSIENAGITDDLIGKKLTKINGLLAECPSLATVGDRLNKNNHSESAAIYLALYCFLSTPEQFQISIQRAAQTHPEPNLTKLLTAALSGAYNSHAGITMTRQLMESNHLSPNRYNIQLITVADRLYATWLGLYSVDKHMEKNPCQRHMMMVTDPHQLVPPV</sequence>
<dbReference type="RefSeq" id="WP_354634986.1">
    <property type="nucleotide sequence ID" value="NZ_CP159837.1"/>
</dbReference>
<evidence type="ECO:0000313" key="1">
    <source>
        <dbReference type="EMBL" id="XCM35799.1"/>
    </source>
</evidence>
<name>A0AAU8JAP4_9CYAN</name>
<organism evidence="1">
    <name type="scientific">Planktothricoides raciborskii GIHE-MW2</name>
    <dbReference type="NCBI Taxonomy" id="2792601"/>
    <lineage>
        <taxon>Bacteria</taxon>
        <taxon>Bacillati</taxon>
        <taxon>Cyanobacteriota</taxon>
        <taxon>Cyanophyceae</taxon>
        <taxon>Oscillatoriophycideae</taxon>
        <taxon>Oscillatoriales</taxon>
        <taxon>Oscillatoriaceae</taxon>
        <taxon>Planktothricoides</taxon>
    </lineage>
</organism>
<gene>
    <name evidence="1" type="ORF">ABWT76_004503</name>
</gene>
<protein>
    <submittedName>
        <fullName evidence="1">Uncharacterized protein</fullName>
    </submittedName>
</protein>
<accession>A0AAU8JAP4</accession>
<dbReference type="EMBL" id="CP159837">
    <property type="protein sequence ID" value="XCM35799.1"/>
    <property type="molecule type" value="Genomic_DNA"/>
</dbReference>
<proteinExistence type="predicted"/>
<dbReference type="Gene3D" id="1.10.4080.10">
    <property type="entry name" value="ADP-ribosylation/Crystallin J1"/>
    <property type="match status" value="1"/>
</dbReference>
<dbReference type="SUPFAM" id="SSF101478">
    <property type="entry name" value="ADP-ribosylglycohydrolase"/>
    <property type="match status" value="1"/>
</dbReference>